<keyword evidence="3" id="KW-1185">Reference proteome</keyword>
<reference evidence="2 3" key="1">
    <citation type="submission" date="2018-11" db="EMBL/GenBank/DDBJ databases">
        <authorList>
            <consortium name="Pathogen Informatics"/>
        </authorList>
    </citation>
    <scope>NUCLEOTIDE SEQUENCE [LARGE SCALE GENOMIC DNA]</scope>
</reference>
<accession>A0A3P8D370</accession>
<dbReference type="Pfam" id="PF00059">
    <property type="entry name" value="Lectin_C"/>
    <property type="match status" value="1"/>
</dbReference>
<dbReference type="InterPro" id="IPR016187">
    <property type="entry name" value="CTDL_fold"/>
</dbReference>
<gene>
    <name evidence="2" type="ORF">HPBE_LOCUS12073</name>
</gene>
<name>A0A183FUZ4_HELPZ</name>
<protein>
    <submittedName>
        <fullName evidence="4">C-type lectin domain-containing protein</fullName>
    </submittedName>
</protein>
<dbReference type="InterPro" id="IPR016186">
    <property type="entry name" value="C-type_lectin-like/link_sf"/>
</dbReference>
<evidence type="ECO:0000259" key="1">
    <source>
        <dbReference type="Pfam" id="PF00059"/>
    </source>
</evidence>
<proteinExistence type="predicted"/>
<feature type="domain" description="C-type lectin" evidence="1">
    <location>
        <begin position="9"/>
        <end position="84"/>
    </location>
</feature>
<reference evidence="4" key="2">
    <citation type="submission" date="2019-09" db="UniProtKB">
        <authorList>
            <consortium name="WormBaseParasite"/>
        </authorList>
    </citation>
    <scope>IDENTIFICATION</scope>
</reference>
<dbReference type="WBParaSite" id="HPBE_0001207201-mRNA-1">
    <property type="protein sequence ID" value="HPBE_0001207201-mRNA-1"/>
    <property type="gene ID" value="HPBE_0001207201"/>
</dbReference>
<accession>A0A183FUZ4</accession>
<dbReference type="InterPro" id="IPR001304">
    <property type="entry name" value="C-type_lectin-like"/>
</dbReference>
<evidence type="ECO:0000313" key="2">
    <source>
        <dbReference type="EMBL" id="VDO90825.1"/>
    </source>
</evidence>
<sequence>MYNMPSNFGEPYWIGLQKEGGAYKWNKPGKDVSYAVSKLANKKSEGDKDRCYMMWTEAPRNFPVKAGFLYGDDCQEKKSFICERDEKKKEKKGKKDKKRK</sequence>
<evidence type="ECO:0000313" key="4">
    <source>
        <dbReference type="WBParaSite" id="HPBE_0001207201-mRNA-1"/>
    </source>
</evidence>
<dbReference type="EMBL" id="UZAH01027345">
    <property type="protein sequence ID" value="VDO90825.1"/>
    <property type="molecule type" value="Genomic_DNA"/>
</dbReference>
<dbReference type="Proteomes" id="UP000050761">
    <property type="component" value="Unassembled WGS sequence"/>
</dbReference>
<evidence type="ECO:0000313" key="3">
    <source>
        <dbReference type="Proteomes" id="UP000050761"/>
    </source>
</evidence>
<dbReference type="Gene3D" id="3.10.100.10">
    <property type="entry name" value="Mannose-Binding Protein A, subunit A"/>
    <property type="match status" value="1"/>
</dbReference>
<dbReference type="SUPFAM" id="SSF56436">
    <property type="entry name" value="C-type lectin-like"/>
    <property type="match status" value="1"/>
</dbReference>
<dbReference type="AlphaFoldDB" id="A0A183FUZ4"/>
<organism evidence="3 4">
    <name type="scientific">Heligmosomoides polygyrus</name>
    <name type="common">Parasitic roundworm</name>
    <dbReference type="NCBI Taxonomy" id="6339"/>
    <lineage>
        <taxon>Eukaryota</taxon>
        <taxon>Metazoa</taxon>
        <taxon>Ecdysozoa</taxon>
        <taxon>Nematoda</taxon>
        <taxon>Chromadorea</taxon>
        <taxon>Rhabditida</taxon>
        <taxon>Rhabditina</taxon>
        <taxon>Rhabditomorpha</taxon>
        <taxon>Strongyloidea</taxon>
        <taxon>Heligmosomidae</taxon>
        <taxon>Heligmosomoides</taxon>
    </lineage>
</organism>